<protein>
    <submittedName>
        <fullName evidence="2">MN1 proto-oncogene, transcriptional regulator</fullName>
    </submittedName>
</protein>
<sequence length="1380" mass="138771">MFGLDQFEPQIPHSRSAAAGQGERNFHEAGLSMNTHFKAPAFHAGGPPPGAVDPALSALGEPPLLGMNMEPYGFHPAPRGHSSELHAAGGLQAQPAVHGFFGGQQPPPHQHHHGHPHPHQHHPHFGGNFGGPDPGASCLHGGRLLGYGGGGGGGGGAGGGLGSQPPFAEGYDPMAESPGPESFGPPPQRPPGGTLPDFHSSGGASGHAVPAPCLPLDQSPNRAASFHGLPASSGSDAHSLEGRRVATQGAVVDSLEYSYPGEAPSGHFDMFSSPSEAEGQLPHYAAAAAGRQVPGGAFPGASAAALPRAAGMVGLSKMHAQQQQQQQHGGVFFERFGGARKLPVGLEPSGVASRHPLMQPPPQAPPPPPQQQPPQQPQQPPPPQQQQQQQQPPPGLLVRQNSCPPALPRPQPGEAGTPGGGGGGLQDGGPLLPSQHAQFEYPIHRLENRSMHPYSEPVFSMQQQQQQHPPPLPPPQQAPHQRLQHFDAPPYMSVAKRPRLDFPDRCASWSGGGGGGGGGGLDNHLSPSAYPGLPGEFTPPVPDSFPAGPPLQHPGPDPQALQHQQHQQQQQQQRQNAALMIKQMASRNQQQQQRLRPPSSLAPLGHPGDVGPGGLVHGLAQPSFERESGGGGGAGRLGAFEQQHLAPESAWFPGPHAPPGDLLARRMGGGAGLQPADCGGGGPHDPGLAPPPPPPPPGGGGGSGGVLFRGPPLQEPLRMPGEGHVPALPSPGGGGLQFGGGLAGLGQLQSPGAAGGVGLPSAAPSERRPPPPPDFAASALGGQPGFPFSSRQATPHGGPGVSSPPSAGGGGTGGGGTGGAYPPQPDFPAGQRASASKLGALSLGSFSKPSSKDNLFGQSCLAALSTACQNMIASLGAPNLNVTFNKKNPPEGKRKLSQNEAAEGAAAVACNPGSDYYPGGGGGGGTAPGAPGPGGGPPGTSSSSNKTSGPPNPASQGDSTSLSPNYTLESTSGNDGKPVPGGSGRGRGRRKRDSGHVSPGTFFDKYSAAPPPDSGPGVSPGQQQPQQPGSALGGGSTEARGAPTPHEKALTSPSWGKGAAELLLGDQPDLMASLDGGGGGAKSDGSSPHVVGEFASSDEVSSSGYANNEDEVSSSSDNPQALGAKAATGRSPLVMTGSPKLPPKAAPPAPLGLGIMSTSTSTPDSYGSGHPGTPGLEQVRTPTGSGGGSSSSSSSSSSAGVAPPPPDEIHPLEILQAQIQLQRQQFSISEDQPLGLKGGKKGECAVGGGGAQNGDSGELGGCCSEAVKSAMSTIDLDSLMAEHGAAWYMPADKTLVDGPEDDKTLAPWEKAKPQNPSSKEAHDLPANKAPAAQPGSHLQCLSVHCTDDVGDAKARASVPTWRSLHSDISNRFGTFVAALT</sequence>
<evidence type="ECO:0000313" key="3">
    <source>
        <dbReference type="Proteomes" id="UP000558488"/>
    </source>
</evidence>
<feature type="compositionally biased region" description="Polar residues" evidence="1">
    <location>
        <begin position="1156"/>
        <end position="1165"/>
    </location>
</feature>
<feature type="compositionally biased region" description="Gly residues" evidence="1">
    <location>
        <begin position="918"/>
        <end position="927"/>
    </location>
</feature>
<feature type="compositionally biased region" description="Basic residues" evidence="1">
    <location>
        <begin position="109"/>
        <end position="124"/>
    </location>
</feature>
<feature type="compositionally biased region" description="Low complexity" evidence="1">
    <location>
        <begin position="1015"/>
        <end position="1030"/>
    </location>
</feature>
<comment type="caution">
    <text evidence="2">The sequence shown here is derived from an EMBL/GenBank/DDBJ whole genome shotgun (WGS) entry which is preliminary data.</text>
</comment>
<dbReference type="PANTHER" id="PTHR15821">
    <property type="entry name" value="PROTEIN MN1"/>
    <property type="match status" value="1"/>
</dbReference>
<feature type="compositionally biased region" description="Basic and acidic residues" evidence="1">
    <location>
        <begin position="1301"/>
        <end position="1312"/>
    </location>
</feature>
<feature type="compositionally biased region" description="Gly residues" evidence="1">
    <location>
        <begin position="667"/>
        <end position="684"/>
    </location>
</feature>
<feature type="compositionally biased region" description="Pro residues" evidence="1">
    <location>
        <begin position="1140"/>
        <end position="1150"/>
    </location>
</feature>
<reference evidence="2 3" key="1">
    <citation type="journal article" date="2020" name="Nature">
        <title>Six reference-quality genomes reveal evolution of bat adaptations.</title>
        <authorList>
            <person name="Jebb D."/>
            <person name="Huang Z."/>
            <person name="Pippel M."/>
            <person name="Hughes G.M."/>
            <person name="Lavrichenko K."/>
            <person name="Devanna P."/>
            <person name="Winkler S."/>
            <person name="Jermiin L.S."/>
            <person name="Skirmuntt E.C."/>
            <person name="Katzourakis A."/>
            <person name="Burkitt-Gray L."/>
            <person name="Ray D.A."/>
            <person name="Sullivan K.A.M."/>
            <person name="Roscito J.G."/>
            <person name="Kirilenko B.M."/>
            <person name="Davalos L.M."/>
            <person name="Corthals A.P."/>
            <person name="Power M.L."/>
            <person name="Jones G."/>
            <person name="Ransome R.D."/>
            <person name="Dechmann D.K.N."/>
            <person name="Locatelli A.G."/>
            <person name="Puechmaille S.J."/>
            <person name="Fedrigo O."/>
            <person name="Jarvis E.D."/>
            <person name="Hiller M."/>
            <person name="Vernes S.C."/>
            <person name="Myers E.W."/>
            <person name="Teeling E.C."/>
        </authorList>
    </citation>
    <scope>NUCLEOTIDE SEQUENCE [LARGE SCALE GENOMIC DNA]</scope>
    <source>
        <strain evidence="2">MPipKuh1</strain>
        <tissue evidence="2">Flight muscle</tissue>
    </source>
</reference>
<feature type="region of interest" description="Disordered" evidence="1">
    <location>
        <begin position="878"/>
        <end position="1212"/>
    </location>
</feature>
<feature type="region of interest" description="Disordered" evidence="1">
    <location>
        <begin position="1"/>
        <end position="22"/>
    </location>
</feature>
<feature type="compositionally biased region" description="Pro residues" evidence="1">
    <location>
        <begin position="358"/>
        <end position="384"/>
    </location>
</feature>
<dbReference type="PANTHER" id="PTHR15821:SF0">
    <property type="entry name" value="TRANSCRIPTIONAL ACTIVATOR MN1"/>
    <property type="match status" value="1"/>
</dbReference>
<feature type="region of interest" description="Disordered" evidence="1">
    <location>
        <begin position="156"/>
        <end position="241"/>
    </location>
</feature>
<feature type="compositionally biased region" description="Low complexity" evidence="1">
    <location>
        <begin position="589"/>
        <end position="601"/>
    </location>
</feature>
<feature type="region of interest" description="Disordered" evidence="1">
    <location>
        <begin position="343"/>
        <end position="482"/>
    </location>
</feature>
<evidence type="ECO:0000313" key="2">
    <source>
        <dbReference type="EMBL" id="KAF6311968.1"/>
    </source>
</evidence>
<feature type="compositionally biased region" description="Low complexity" evidence="1">
    <location>
        <begin position="900"/>
        <end position="917"/>
    </location>
</feature>
<evidence type="ECO:0000256" key="1">
    <source>
        <dbReference type="SAM" id="MobiDB-lite"/>
    </source>
</evidence>
<organism evidence="2 3">
    <name type="scientific">Pipistrellus kuhlii</name>
    <name type="common">Kuhl's pipistrelle</name>
    <dbReference type="NCBI Taxonomy" id="59472"/>
    <lineage>
        <taxon>Eukaryota</taxon>
        <taxon>Metazoa</taxon>
        <taxon>Chordata</taxon>
        <taxon>Craniata</taxon>
        <taxon>Vertebrata</taxon>
        <taxon>Euteleostomi</taxon>
        <taxon>Mammalia</taxon>
        <taxon>Eutheria</taxon>
        <taxon>Laurasiatheria</taxon>
        <taxon>Chiroptera</taxon>
        <taxon>Yangochiroptera</taxon>
        <taxon>Vespertilionidae</taxon>
        <taxon>Pipistrellus</taxon>
    </lineage>
</organism>
<dbReference type="Proteomes" id="UP000558488">
    <property type="component" value="Unassembled WGS sequence"/>
</dbReference>
<feature type="compositionally biased region" description="Pro residues" evidence="1">
    <location>
        <begin position="688"/>
        <end position="698"/>
    </location>
</feature>
<proteinExistence type="predicted"/>
<feature type="compositionally biased region" description="Low complexity" evidence="1">
    <location>
        <begin position="939"/>
        <end position="949"/>
    </location>
</feature>
<feature type="region of interest" description="Disordered" evidence="1">
    <location>
        <begin position="1298"/>
        <end position="1333"/>
    </location>
</feature>
<dbReference type="EMBL" id="JACAGB010000020">
    <property type="protein sequence ID" value="KAF6311968.1"/>
    <property type="molecule type" value="Genomic_DNA"/>
</dbReference>
<dbReference type="GO" id="GO:0006355">
    <property type="term" value="P:regulation of DNA-templated transcription"/>
    <property type="evidence" value="ECO:0007669"/>
    <property type="project" value="InterPro"/>
</dbReference>
<gene>
    <name evidence="2" type="ORF">mPipKuh1_011641</name>
</gene>
<feature type="compositionally biased region" description="Polar residues" evidence="1">
    <location>
        <begin position="954"/>
        <end position="974"/>
    </location>
</feature>
<feature type="compositionally biased region" description="Pro residues" evidence="1">
    <location>
        <begin position="537"/>
        <end position="557"/>
    </location>
</feature>
<feature type="compositionally biased region" description="Gly residues" evidence="1">
    <location>
        <begin position="807"/>
        <end position="819"/>
    </location>
</feature>
<feature type="compositionally biased region" description="Gly residues" evidence="1">
    <location>
        <begin position="731"/>
        <end position="744"/>
    </location>
</feature>
<feature type="region of interest" description="Disordered" evidence="1">
    <location>
        <begin position="506"/>
        <end position="836"/>
    </location>
</feature>
<name>A0A7J7UGJ9_PIPKU</name>
<dbReference type="OrthoDB" id="9881263at2759"/>
<feature type="compositionally biased region" description="Gly residues" evidence="1">
    <location>
        <begin position="510"/>
        <end position="521"/>
    </location>
</feature>
<accession>A0A7J7UGJ9</accession>
<feature type="compositionally biased region" description="Low complexity" evidence="1">
    <location>
        <begin position="562"/>
        <end position="575"/>
    </location>
</feature>
<feature type="compositionally biased region" description="Gly residues" evidence="1">
    <location>
        <begin position="416"/>
        <end position="427"/>
    </location>
</feature>
<feature type="region of interest" description="Disordered" evidence="1">
    <location>
        <begin position="97"/>
        <end position="134"/>
    </location>
</feature>
<dbReference type="InterPro" id="IPR037644">
    <property type="entry name" value="MN1"/>
</dbReference>
<feature type="compositionally biased region" description="Pro residues" evidence="1">
    <location>
        <begin position="468"/>
        <end position="477"/>
    </location>
</feature>
<keyword evidence="3" id="KW-1185">Reference proteome</keyword>